<dbReference type="NCBIfam" id="TIGR00931">
    <property type="entry name" value="antiport_nhaC"/>
    <property type="match status" value="1"/>
</dbReference>
<dbReference type="RefSeq" id="WP_146797288.1">
    <property type="nucleotide sequence ID" value="NZ_VOLP01000003.1"/>
</dbReference>
<evidence type="ECO:0000256" key="3">
    <source>
        <dbReference type="ARBA" id="ARBA00022449"/>
    </source>
</evidence>
<comment type="subcellular location">
    <subcellularLocation>
        <location evidence="1">Cell membrane</location>
        <topology evidence="1">Multi-pass membrane protein</topology>
    </subcellularLocation>
</comment>
<feature type="transmembrane region" description="Helical" evidence="9">
    <location>
        <begin position="349"/>
        <end position="368"/>
    </location>
</feature>
<evidence type="ECO:0000313" key="12">
    <source>
        <dbReference type="EMBL" id="TWX71500.1"/>
    </source>
</evidence>
<keyword evidence="7 9" id="KW-0472">Membrane</keyword>
<protein>
    <submittedName>
        <fullName evidence="12">Na+/H+ antiporter NhaC</fullName>
    </submittedName>
</protein>
<feature type="transmembrane region" description="Helical" evidence="9">
    <location>
        <begin position="153"/>
        <end position="179"/>
    </location>
</feature>
<dbReference type="Proteomes" id="UP000321917">
    <property type="component" value="Unassembled WGS sequence"/>
</dbReference>
<dbReference type="PANTHER" id="PTHR33451">
    <property type="entry name" value="MALATE-2H(+)/NA(+)-LACTATE ANTIPORTER"/>
    <property type="match status" value="1"/>
</dbReference>
<evidence type="ECO:0000313" key="14">
    <source>
        <dbReference type="Proteomes" id="UP000321917"/>
    </source>
</evidence>
<dbReference type="InterPro" id="IPR004770">
    <property type="entry name" value="Na/H_antiport_NhaC"/>
</dbReference>
<comment type="caution">
    <text evidence="12">The sequence shown here is derived from an EMBL/GenBank/DDBJ whole genome shotgun (WGS) entry which is preliminary data.</text>
</comment>
<keyword evidence="2" id="KW-0813">Transport</keyword>
<comment type="similarity">
    <text evidence="8">Belongs to the NhaC Na(+)/H(+) (TC 2.A.35) antiporter family.</text>
</comment>
<feature type="transmembrane region" description="Helical" evidence="9">
    <location>
        <begin position="207"/>
        <end position="229"/>
    </location>
</feature>
<feature type="transmembrane region" description="Helical" evidence="9">
    <location>
        <begin position="21"/>
        <end position="43"/>
    </location>
</feature>
<evidence type="ECO:0000313" key="13">
    <source>
        <dbReference type="Proteomes" id="UP000321525"/>
    </source>
</evidence>
<dbReference type="EMBL" id="VOLQ01000002">
    <property type="protein sequence ID" value="TWX71500.1"/>
    <property type="molecule type" value="Genomic_DNA"/>
</dbReference>
<evidence type="ECO:0000256" key="6">
    <source>
        <dbReference type="ARBA" id="ARBA00022989"/>
    </source>
</evidence>
<dbReference type="InterPro" id="IPR052180">
    <property type="entry name" value="NhaC_Na-H+_Antiporter"/>
</dbReference>
<keyword evidence="13" id="KW-1185">Reference proteome</keyword>
<feature type="transmembrane region" description="Helical" evidence="9">
    <location>
        <begin position="49"/>
        <end position="67"/>
    </location>
</feature>
<accession>A0A5C6QS78</accession>
<gene>
    <name evidence="12" type="primary">nhaC</name>
    <name evidence="11" type="ORF">ESZ26_01795</name>
    <name evidence="12" type="ORF">ESZ27_01405</name>
</gene>
<keyword evidence="4" id="KW-1003">Cell membrane</keyword>
<proteinExistence type="inferred from homology"/>
<evidence type="ECO:0000256" key="8">
    <source>
        <dbReference type="ARBA" id="ARBA00038435"/>
    </source>
</evidence>
<dbReference type="Proteomes" id="UP000321525">
    <property type="component" value="Unassembled WGS sequence"/>
</dbReference>
<feature type="transmembrane region" description="Helical" evidence="9">
    <location>
        <begin position="125"/>
        <end position="146"/>
    </location>
</feature>
<feature type="transmembrane region" description="Helical" evidence="9">
    <location>
        <begin position="463"/>
        <end position="482"/>
    </location>
</feature>
<evidence type="ECO:0000256" key="2">
    <source>
        <dbReference type="ARBA" id="ARBA00022448"/>
    </source>
</evidence>
<keyword evidence="6 9" id="KW-1133">Transmembrane helix</keyword>
<feature type="transmembrane region" description="Helical" evidence="9">
    <location>
        <begin position="311"/>
        <end position="329"/>
    </location>
</feature>
<dbReference type="PANTHER" id="PTHR33451:SF3">
    <property type="entry name" value="MALATE-2H(+)_NA(+)-LACTATE ANTIPORTER"/>
    <property type="match status" value="1"/>
</dbReference>
<evidence type="ECO:0000259" key="10">
    <source>
        <dbReference type="Pfam" id="PF03553"/>
    </source>
</evidence>
<keyword evidence="5 9" id="KW-0812">Transmembrane</keyword>
<feature type="transmembrane region" description="Helical" evidence="9">
    <location>
        <begin position="438"/>
        <end position="457"/>
    </location>
</feature>
<evidence type="ECO:0000256" key="7">
    <source>
        <dbReference type="ARBA" id="ARBA00023136"/>
    </source>
</evidence>
<dbReference type="EMBL" id="VOLR01000002">
    <property type="protein sequence ID" value="TWX62589.1"/>
    <property type="molecule type" value="Genomic_DNA"/>
</dbReference>
<feature type="transmembrane region" description="Helical" evidence="9">
    <location>
        <begin position="79"/>
        <end position="105"/>
    </location>
</feature>
<reference evidence="12 14" key="1">
    <citation type="submission" date="2019-07" db="EMBL/GenBank/DDBJ databases">
        <title>Genomes of sea-ice associated Colwellia species.</title>
        <authorList>
            <person name="Bowman J.P."/>
        </authorList>
    </citation>
    <scope>NUCLEOTIDE SEQUENCE [LARGE SCALE GENOMIC DNA]</scope>
    <source>
        <strain evidence="11 13">ACAM 607</strain>
        <strain evidence="12 14">IC036</strain>
    </source>
</reference>
<evidence type="ECO:0000256" key="1">
    <source>
        <dbReference type="ARBA" id="ARBA00004651"/>
    </source>
</evidence>
<organism evidence="12 14">
    <name type="scientific">Colwellia hornerae</name>
    <dbReference type="NCBI Taxonomy" id="89402"/>
    <lineage>
        <taxon>Bacteria</taxon>
        <taxon>Pseudomonadati</taxon>
        <taxon>Pseudomonadota</taxon>
        <taxon>Gammaproteobacteria</taxon>
        <taxon>Alteromonadales</taxon>
        <taxon>Colwelliaceae</taxon>
        <taxon>Colwellia</taxon>
    </lineage>
</organism>
<evidence type="ECO:0000256" key="5">
    <source>
        <dbReference type="ARBA" id="ARBA00022692"/>
    </source>
</evidence>
<evidence type="ECO:0000256" key="4">
    <source>
        <dbReference type="ARBA" id="ARBA00022475"/>
    </source>
</evidence>
<dbReference type="Pfam" id="PF03553">
    <property type="entry name" value="Na_H_antiporter"/>
    <property type="match status" value="1"/>
</dbReference>
<dbReference type="OrthoDB" id="9762978at2"/>
<dbReference type="InterPro" id="IPR018461">
    <property type="entry name" value="Na/H_Antiport_NhaC-like_C"/>
</dbReference>
<evidence type="ECO:0000256" key="9">
    <source>
        <dbReference type="SAM" id="Phobius"/>
    </source>
</evidence>
<dbReference type="GO" id="GO:0015297">
    <property type="term" value="F:antiporter activity"/>
    <property type="evidence" value="ECO:0007669"/>
    <property type="project" value="UniProtKB-KW"/>
</dbReference>
<feature type="transmembrane region" description="Helical" evidence="9">
    <location>
        <begin position="250"/>
        <end position="270"/>
    </location>
</feature>
<dbReference type="GO" id="GO:0005886">
    <property type="term" value="C:plasma membrane"/>
    <property type="evidence" value="ECO:0007669"/>
    <property type="project" value="UniProtKB-SubCell"/>
</dbReference>
<sequence>MTELEKNNQTVVTNTHKEPSMLDALIPLFALVVMLTTAVLYFADNSSYGPNQIALLLAMGIAIVIGIKNGYTWQSIEKSIVGGISISLGAILILLAVGSLIGTWLLSGTVPTMVYYGLQIIDPSWFYAAACVVCGIVAMSIGSSWTTAATVGVAFIGIANGFEMSTAVTAGAVISGAYFGDKLSPLSETTNLAPAVAGSELFEHIRYMLWTTIPSISIALVLFLIIGFDHSSNVTGDTASIDALLTTLDATYNISILNLIPLFILLYLAFKKVPAFPAVAIGALIGAVWALIFQQELILNMAAEGVSGVKAYIMVVWTAFFDGVVVNTGNKQIDELLSRGGMSSMLNTIWLVMCALSFGAVLEHLGMLNKFVKAILSTAKSTGSLIASTVATCIGTNLITADQYMAIVMPGRMFKAEFKRRGFHPTLLSRTLEDSGTITSPLIPWNTCGAFMFAALALTSYDYIFYCFFNLINPVLAIIYGYTGFKIKMLATTSDEALKS</sequence>
<evidence type="ECO:0000313" key="11">
    <source>
        <dbReference type="EMBL" id="TWX62589.1"/>
    </source>
</evidence>
<feature type="transmembrane region" description="Helical" evidence="9">
    <location>
        <begin position="276"/>
        <end position="299"/>
    </location>
</feature>
<name>A0A5C6QS78_9GAMM</name>
<feature type="domain" description="Na+/H+ antiporter NhaC-like C-terminal" evidence="10">
    <location>
        <begin position="176"/>
        <end position="485"/>
    </location>
</feature>
<keyword evidence="3" id="KW-0050">Antiport</keyword>
<dbReference type="AlphaFoldDB" id="A0A5C6QS78"/>